<dbReference type="EMBL" id="HE650831">
    <property type="protein sequence ID" value="CCF60407.1"/>
    <property type="molecule type" value="Genomic_DNA"/>
</dbReference>
<dbReference type="Pfam" id="PF00010">
    <property type="entry name" value="HLH"/>
    <property type="match status" value="1"/>
</dbReference>
<evidence type="ECO:0000256" key="1">
    <source>
        <dbReference type="SAM" id="Coils"/>
    </source>
</evidence>
<sequence>MVNNIEYVHAFHQSENEMFQQSLNDNINNDLSHDVYFSTRNADDMKPFLLHQNVNNFITTSNDRLMNKTPTISESPSFSSSSSSWFEPLETIISSNSSSFTGSPLDDVSFVASNDNVHTNNNSAAAAATSVIIPDATMFQTMSQDYRQPEIKREEVSHDRKFIKTTINKRAKKETLETVKTCQRKRLTPKQKQAHNKIEKRYRININTKIAKLQQIIPWVASEQTAFEVSDAIKREQQNKATATRLNKSMILEKAVDYILYLQNNKNLYEMEVERLRNELDLLKKKYE</sequence>
<name>H2B1A7_KAZAF</name>
<keyword evidence="4" id="KW-1185">Reference proteome</keyword>
<dbReference type="InterPro" id="IPR052099">
    <property type="entry name" value="Regulatory_TF_Diverse"/>
</dbReference>
<gene>
    <name evidence="3" type="primary">KAFR0K00520</name>
    <name evidence="3" type="ORF">KAFR_0K00520</name>
</gene>
<feature type="domain" description="BHLH" evidence="2">
    <location>
        <begin position="190"/>
        <end position="262"/>
    </location>
</feature>
<dbReference type="GeneID" id="13886596"/>
<dbReference type="Gene3D" id="4.10.280.10">
    <property type="entry name" value="Helix-loop-helix DNA-binding domain"/>
    <property type="match status" value="1"/>
</dbReference>
<protein>
    <recommendedName>
        <fullName evidence="2">BHLH domain-containing protein</fullName>
    </recommendedName>
</protein>
<evidence type="ECO:0000313" key="3">
    <source>
        <dbReference type="EMBL" id="CCF60407.1"/>
    </source>
</evidence>
<dbReference type="InterPro" id="IPR036638">
    <property type="entry name" value="HLH_DNA-bd_sf"/>
</dbReference>
<proteinExistence type="predicted"/>
<dbReference type="STRING" id="1071382.H2B1A7"/>
<dbReference type="PANTHER" id="PTHR47336">
    <property type="entry name" value="TRANSCRIPTION FACTOR HMS1-RELATED"/>
    <property type="match status" value="1"/>
</dbReference>
<dbReference type="RefSeq" id="XP_003959542.1">
    <property type="nucleotide sequence ID" value="XM_003959493.1"/>
</dbReference>
<accession>H2B1A7</accession>
<evidence type="ECO:0000259" key="2">
    <source>
        <dbReference type="PROSITE" id="PS50888"/>
    </source>
</evidence>
<dbReference type="KEGG" id="kaf:KAFR_0K00520"/>
<dbReference type="PROSITE" id="PS50888">
    <property type="entry name" value="BHLH"/>
    <property type="match status" value="1"/>
</dbReference>
<keyword evidence="1" id="KW-0175">Coiled coil</keyword>
<dbReference type="AlphaFoldDB" id="H2B1A7"/>
<dbReference type="SUPFAM" id="SSF47459">
    <property type="entry name" value="HLH, helix-loop-helix DNA-binding domain"/>
    <property type="match status" value="1"/>
</dbReference>
<dbReference type="eggNOG" id="KOG2588">
    <property type="taxonomic scope" value="Eukaryota"/>
</dbReference>
<evidence type="ECO:0000313" key="4">
    <source>
        <dbReference type="Proteomes" id="UP000005220"/>
    </source>
</evidence>
<dbReference type="SMART" id="SM00353">
    <property type="entry name" value="HLH"/>
    <property type="match status" value="1"/>
</dbReference>
<dbReference type="PANTHER" id="PTHR47336:SF3">
    <property type="entry name" value="SERINE-RICH PROTEIN TYE7"/>
    <property type="match status" value="1"/>
</dbReference>
<dbReference type="GO" id="GO:0046983">
    <property type="term" value="F:protein dimerization activity"/>
    <property type="evidence" value="ECO:0007669"/>
    <property type="project" value="InterPro"/>
</dbReference>
<dbReference type="HOGENOM" id="CLU_067895_0_0_1"/>
<organism evidence="3 4">
    <name type="scientific">Kazachstania africana (strain ATCC 22294 / BCRC 22015 / CBS 2517 / CECT 1963 / NBRC 1671 / NRRL Y-8276)</name>
    <name type="common">Yeast</name>
    <name type="synonym">Kluyveromyces africanus</name>
    <dbReference type="NCBI Taxonomy" id="1071382"/>
    <lineage>
        <taxon>Eukaryota</taxon>
        <taxon>Fungi</taxon>
        <taxon>Dikarya</taxon>
        <taxon>Ascomycota</taxon>
        <taxon>Saccharomycotina</taxon>
        <taxon>Saccharomycetes</taxon>
        <taxon>Saccharomycetales</taxon>
        <taxon>Saccharomycetaceae</taxon>
        <taxon>Kazachstania</taxon>
    </lineage>
</organism>
<feature type="coiled-coil region" evidence="1">
    <location>
        <begin position="259"/>
        <end position="286"/>
    </location>
</feature>
<dbReference type="Proteomes" id="UP000005220">
    <property type="component" value="Chromosome 11"/>
</dbReference>
<dbReference type="InParanoid" id="H2B1A7"/>
<dbReference type="OrthoDB" id="2133190at2759"/>
<dbReference type="InterPro" id="IPR011598">
    <property type="entry name" value="bHLH_dom"/>
</dbReference>
<dbReference type="CDD" id="cd11395">
    <property type="entry name" value="bHLHzip_SREBP_like"/>
    <property type="match status" value="1"/>
</dbReference>
<reference evidence="3 4" key="1">
    <citation type="journal article" date="2011" name="Proc. Natl. Acad. Sci. U.S.A.">
        <title>Evolutionary erosion of yeast sex chromosomes by mating-type switching accidents.</title>
        <authorList>
            <person name="Gordon J.L."/>
            <person name="Armisen D."/>
            <person name="Proux-Wera E."/>
            <person name="Oheigeartaigh S.S."/>
            <person name="Byrne K.P."/>
            <person name="Wolfe K.H."/>
        </authorList>
    </citation>
    <scope>NUCLEOTIDE SEQUENCE [LARGE SCALE GENOMIC DNA]</scope>
    <source>
        <strain evidence="4">ATCC 22294 / BCRC 22015 / CBS 2517 / CECT 1963 / NBRC 1671 / NRRL Y-8276</strain>
    </source>
</reference>